<name>B5YN85_THAPS</name>
<proteinExistence type="predicted"/>
<dbReference type="Proteomes" id="UP000001449">
    <property type="component" value="Chromosome 7"/>
</dbReference>
<feature type="signal peptide" evidence="1">
    <location>
        <begin position="1"/>
        <end position="19"/>
    </location>
</feature>
<evidence type="ECO:0000313" key="3">
    <source>
        <dbReference type="Proteomes" id="UP000001449"/>
    </source>
</evidence>
<reference evidence="2 3" key="1">
    <citation type="journal article" date="2004" name="Science">
        <title>The genome of the diatom Thalassiosira pseudonana: ecology, evolution, and metabolism.</title>
        <authorList>
            <person name="Armbrust E.V."/>
            <person name="Berges J.A."/>
            <person name="Bowler C."/>
            <person name="Green B.R."/>
            <person name="Martinez D."/>
            <person name="Putnam N.H."/>
            <person name="Zhou S."/>
            <person name="Allen A.E."/>
            <person name="Apt K.E."/>
            <person name="Bechner M."/>
            <person name="Brzezinski M.A."/>
            <person name="Chaal B.K."/>
            <person name="Chiovitti A."/>
            <person name="Davis A.K."/>
            <person name="Demarest M.S."/>
            <person name="Detter J.C."/>
            <person name="Glavina T."/>
            <person name="Goodstein D."/>
            <person name="Hadi M.Z."/>
            <person name="Hellsten U."/>
            <person name="Hildebrand M."/>
            <person name="Jenkins B.D."/>
            <person name="Jurka J."/>
            <person name="Kapitonov V.V."/>
            <person name="Kroger N."/>
            <person name="Lau W.W."/>
            <person name="Lane T.W."/>
            <person name="Larimer F.W."/>
            <person name="Lippmeier J.C."/>
            <person name="Lucas S."/>
            <person name="Medina M."/>
            <person name="Montsant A."/>
            <person name="Obornik M."/>
            <person name="Parker M.S."/>
            <person name="Palenik B."/>
            <person name="Pazour G.J."/>
            <person name="Richardson P.M."/>
            <person name="Rynearson T.A."/>
            <person name="Saito M.A."/>
            <person name="Schwartz D.C."/>
            <person name="Thamatrakoln K."/>
            <person name="Valentin K."/>
            <person name="Vardi A."/>
            <person name="Wilkerson F.P."/>
            <person name="Rokhsar D.S."/>
        </authorList>
    </citation>
    <scope>NUCLEOTIDE SEQUENCE [LARGE SCALE GENOMIC DNA]</scope>
    <source>
        <strain evidence="2 3">CCMP1335</strain>
    </source>
</reference>
<dbReference type="KEGG" id="tps:THAPS_269258"/>
<protein>
    <submittedName>
        <fullName evidence="2">Uncharacterized protein</fullName>
    </submittedName>
</protein>
<accession>B5YN85</accession>
<dbReference type="GeneID" id="7447082"/>
<keyword evidence="1" id="KW-0732">Signal</keyword>
<dbReference type="InParanoid" id="B5YN85"/>
<dbReference type="EMBL" id="CP001160">
    <property type="protein sequence ID" value="ACI64590.1"/>
    <property type="molecule type" value="Genomic_DNA"/>
</dbReference>
<dbReference type="RefSeq" id="XP_002295873.1">
    <property type="nucleotide sequence ID" value="XM_002295837.1"/>
</dbReference>
<evidence type="ECO:0000313" key="2">
    <source>
        <dbReference type="EMBL" id="ACI64590.1"/>
    </source>
</evidence>
<dbReference type="AlphaFoldDB" id="B5YN85"/>
<gene>
    <name evidence="2" type="ORF">THAPS_269258</name>
</gene>
<reference evidence="2 3" key="2">
    <citation type="journal article" date="2008" name="Nature">
        <title>The Phaeodactylum genome reveals the evolutionary history of diatom genomes.</title>
        <authorList>
            <person name="Bowler C."/>
            <person name="Allen A.E."/>
            <person name="Badger J.H."/>
            <person name="Grimwood J."/>
            <person name="Jabbari K."/>
            <person name="Kuo A."/>
            <person name="Maheswari U."/>
            <person name="Martens C."/>
            <person name="Maumus F."/>
            <person name="Otillar R.P."/>
            <person name="Rayko E."/>
            <person name="Salamov A."/>
            <person name="Vandepoele K."/>
            <person name="Beszteri B."/>
            <person name="Gruber A."/>
            <person name="Heijde M."/>
            <person name="Katinka M."/>
            <person name="Mock T."/>
            <person name="Valentin K."/>
            <person name="Verret F."/>
            <person name="Berges J.A."/>
            <person name="Brownlee C."/>
            <person name="Cadoret J.P."/>
            <person name="Chiovitti A."/>
            <person name="Choi C.J."/>
            <person name="Coesel S."/>
            <person name="De Martino A."/>
            <person name="Detter J.C."/>
            <person name="Durkin C."/>
            <person name="Falciatore A."/>
            <person name="Fournet J."/>
            <person name="Haruta M."/>
            <person name="Huysman M.J."/>
            <person name="Jenkins B.D."/>
            <person name="Jiroutova K."/>
            <person name="Jorgensen R.E."/>
            <person name="Joubert Y."/>
            <person name="Kaplan A."/>
            <person name="Kroger N."/>
            <person name="Kroth P.G."/>
            <person name="La Roche J."/>
            <person name="Lindquist E."/>
            <person name="Lommer M."/>
            <person name="Martin-Jezequel V."/>
            <person name="Lopez P.J."/>
            <person name="Lucas S."/>
            <person name="Mangogna M."/>
            <person name="McGinnis K."/>
            <person name="Medlin L.K."/>
            <person name="Montsant A."/>
            <person name="Oudot-Le Secq M.P."/>
            <person name="Napoli C."/>
            <person name="Obornik M."/>
            <person name="Parker M.S."/>
            <person name="Petit J.L."/>
            <person name="Porcel B.M."/>
            <person name="Poulsen N."/>
            <person name="Robison M."/>
            <person name="Rychlewski L."/>
            <person name="Rynearson T.A."/>
            <person name="Schmutz J."/>
            <person name="Shapiro H."/>
            <person name="Siaut M."/>
            <person name="Stanley M."/>
            <person name="Sussman M.R."/>
            <person name="Taylor A.R."/>
            <person name="Vardi A."/>
            <person name="von Dassow P."/>
            <person name="Vyverman W."/>
            <person name="Willis A."/>
            <person name="Wyrwicz L.S."/>
            <person name="Rokhsar D.S."/>
            <person name="Weissenbach J."/>
            <person name="Armbrust E.V."/>
            <person name="Green B.R."/>
            <person name="Van de Peer Y."/>
            <person name="Grigoriev I.V."/>
        </authorList>
    </citation>
    <scope>NUCLEOTIDE SEQUENCE [LARGE SCALE GENOMIC DNA]</scope>
    <source>
        <strain evidence="2 3">CCMP1335</strain>
    </source>
</reference>
<keyword evidence="3" id="KW-1185">Reference proteome</keyword>
<sequence length="551" mass="58661">MKLLISLLLAAQYLRSTNAVLPPGYEDQIWCPPNNCQVYIPMDPGFTGPISLFEKCYNPSADEITDGVWTGSLTNVTAPDEWMMPERCTDEEYSPPSVNGTTAWVWVGQCKEDADCVPTLRSRVPTLSDKSGVDMCECYANTVDSPFDECEGESDMTCPIAGCAENACARLEAVCEVGVCELKETTANIVDDTTGVCATDEDCYKKMRSRVPTLADVVGVDMCGCYSDSSVHPFDECQGESDGSCPTARCAEDTCLGYEAFCSDEGKCDLAEADMIVPSYTWTGQCSSDDDCYNKIRERVPSLSDITGVGTCQCYANSLIDPLDECEGESDMTCPIAGCVINPCTDLEAYCGDKGVCDLRSPAVGNETIAVDDVEFISDTGVNNTTVIDSKPIEVTNKTAATNESVAIDEDPTDNETDANKTIGMCQTDDDCSLKVRSRKPSLSNFTGVDMCGCYAVSSKGPAFDECEGEDASCPIAKCQNTCEGLQAVCSTDEGICVISDPVEANPTDSAPSETDALNNDTPKAASGAFTKNAVPSSLTVAVVIGSLAML</sequence>
<organism evidence="2 3">
    <name type="scientific">Thalassiosira pseudonana</name>
    <name type="common">Marine diatom</name>
    <name type="synonym">Cyclotella nana</name>
    <dbReference type="NCBI Taxonomy" id="35128"/>
    <lineage>
        <taxon>Eukaryota</taxon>
        <taxon>Sar</taxon>
        <taxon>Stramenopiles</taxon>
        <taxon>Ochrophyta</taxon>
        <taxon>Bacillariophyta</taxon>
        <taxon>Coscinodiscophyceae</taxon>
        <taxon>Thalassiosirophycidae</taxon>
        <taxon>Thalassiosirales</taxon>
        <taxon>Thalassiosiraceae</taxon>
        <taxon>Thalassiosira</taxon>
    </lineage>
</organism>
<evidence type="ECO:0000256" key="1">
    <source>
        <dbReference type="SAM" id="SignalP"/>
    </source>
</evidence>
<dbReference type="PaxDb" id="35128-Thaps269258"/>
<feature type="chain" id="PRO_5002838699" evidence="1">
    <location>
        <begin position="20"/>
        <end position="551"/>
    </location>
</feature>
<dbReference type="HOGENOM" id="CLU_494804_0_0_1"/>